<dbReference type="Pfam" id="PF02362">
    <property type="entry name" value="B3"/>
    <property type="match status" value="2"/>
</dbReference>
<dbReference type="STRING" id="3659.A0A0A0LTQ8"/>
<dbReference type="Gene3D" id="2.40.330.10">
    <property type="entry name" value="DNA-binding pseudobarrel domain"/>
    <property type="match status" value="2"/>
</dbReference>
<organism evidence="8 9">
    <name type="scientific">Cucumis sativus</name>
    <name type="common">Cucumber</name>
    <dbReference type="NCBI Taxonomy" id="3659"/>
    <lineage>
        <taxon>Eukaryota</taxon>
        <taxon>Viridiplantae</taxon>
        <taxon>Streptophyta</taxon>
        <taxon>Embryophyta</taxon>
        <taxon>Tracheophyta</taxon>
        <taxon>Spermatophyta</taxon>
        <taxon>Magnoliopsida</taxon>
        <taxon>eudicotyledons</taxon>
        <taxon>Gunneridae</taxon>
        <taxon>Pentapetalae</taxon>
        <taxon>rosids</taxon>
        <taxon>fabids</taxon>
        <taxon>Cucurbitales</taxon>
        <taxon>Cucurbitaceae</taxon>
        <taxon>Benincaseae</taxon>
        <taxon>Cucumis</taxon>
    </lineage>
</organism>
<dbReference type="GO" id="GO:0003677">
    <property type="term" value="F:DNA binding"/>
    <property type="evidence" value="ECO:0007669"/>
    <property type="project" value="UniProtKB-KW"/>
</dbReference>
<sequence>MKLNLGIDLDDVIFKIYLMTSQNASLKLRKSFPSLCFSRRQKKMSSKLKACTKCTQRCLHLHRKTGNLSSVTSFFKVMFGDHFSEVLYFPPLFAATVSRLVNKKVVLEDALGEQWNITVSDCEGSLAFQEGWNAFSSEHGLETGDFLIFNYIMDLHFNVSIYTKTGCEKIEFPKKRNMRKRTSTGPLLETTNEGLTNPQASYPSVGSESNMALSQDKRIMAGSQNMNVNWNKRQKSRRNDEGRGLLCETDVVDDSYCFINQNKDVGLEDNRSPLLDLFFMEMQMVNPSTKKNTTKIVAEDELNPNCTSSSANAAIIVPLVNDTLVDIKGEKEALPLDTSANKMIDKIQCFEQANIKMSVSDTDPCHDKTIEVPFISAAKYSDTNVERFCETPLKMVKACQNVPAICNTPSTITRHDLGSNEKRTSSTEHCCSVKQEYAPNSKEVRKWDVTNIIKKESLEIKTEVNNFGDSIKQILEPKVIKEEYIEMSNQSGRDNDDDNNYENPIETPAHISCIVAKDTLSFLELPTSLHLSYSRGRRNPEKKKIVLLRDPRKRLWPILYHEMPNVKVLTSGWEAFRSGNEIQSGDECLFRIEDEVERIFEVSIRKCKN</sequence>
<dbReference type="EMBL" id="CM002922">
    <property type="protein sequence ID" value="KGN64374.1"/>
    <property type="molecule type" value="Genomic_DNA"/>
</dbReference>
<evidence type="ECO:0000256" key="1">
    <source>
        <dbReference type="ARBA" id="ARBA00004123"/>
    </source>
</evidence>
<evidence type="ECO:0000256" key="2">
    <source>
        <dbReference type="ARBA" id="ARBA00023015"/>
    </source>
</evidence>
<evidence type="ECO:0000256" key="6">
    <source>
        <dbReference type="SAM" id="MobiDB-lite"/>
    </source>
</evidence>
<dbReference type="OMA" id="YQYLELP"/>
<evidence type="ECO:0000313" key="8">
    <source>
        <dbReference type="EMBL" id="KGN64374.1"/>
    </source>
</evidence>
<reference evidence="8 9" key="2">
    <citation type="journal article" date="2009" name="PLoS ONE">
        <title>An integrated genetic and cytogenetic map of the cucumber genome.</title>
        <authorList>
            <person name="Ren Y."/>
            <person name="Zhang Z."/>
            <person name="Liu J."/>
            <person name="Staub J.E."/>
            <person name="Han Y."/>
            <person name="Cheng Z."/>
            <person name="Li X."/>
            <person name="Lu J."/>
            <person name="Miao H."/>
            <person name="Kang H."/>
            <person name="Xie B."/>
            <person name="Gu X."/>
            <person name="Wang X."/>
            <person name="Du Y."/>
            <person name="Jin W."/>
            <person name="Huang S."/>
        </authorList>
    </citation>
    <scope>NUCLEOTIDE SEQUENCE [LARGE SCALE GENOMIC DNA]</scope>
    <source>
        <strain evidence="9">cv. 9930</strain>
    </source>
</reference>
<dbReference type="PROSITE" id="PS50863">
    <property type="entry name" value="B3"/>
    <property type="match status" value="2"/>
</dbReference>
<dbReference type="PANTHER" id="PTHR31920:SF145">
    <property type="entry name" value="B3 DOMAIN-CONTAINING PROTEIN REM20-LIKE ISOFORM X1"/>
    <property type="match status" value="1"/>
</dbReference>
<feature type="domain" description="TF-B3" evidence="7">
    <location>
        <begin position="72"/>
        <end position="165"/>
    </location>
</feature>
<accession>A0A0A0LTQ8</accession>
<dbReference type="Proteomes" id="UP000029981">
    <property type="component" value="Chromosome 1"/>
</dbReference>
<keyword evidence="2" id="KW-0805">Transcription regulation</keyword>
<dbReference type="AlphaFoldDB" id="A0A0A0LTQ8"/>
<name>A0A0A0LTQ8_CUCSA</name>
<evidence type="ECO:0000256" key="4">
    <source>
        <dbReference type="ARBA" id="ARBA00023163"/>
    </source>
</evidence>
<proteinExistence type="predicted"/>
<dbReference type="PANTHER" id="PTHR31920">
    <property type="entry name" value="B3 DOMAIN-CONTAINING"/>
    <property type="match status" value="1"/>
</dbReference>
<keyword evidence="9" id="KW-1185">Reference proteome</keyword>
<feature type="compositionally biased region" description="Polar residues" evidence="6">
    <location>
        <begin position="183"/>
        <end position="208"/>
    </location>
</feature>
<dbReference type="InterPro" id="IPR003340">
    <property type="entry name" value="B3_DNA-bd"/>
</dbReference>
<dbReference type="InterPro" id="IPR050655">
    <property type="entry name" value="Plant_B3_domain"/>
</dbReference>
<reference evidence="8 9" key="4">
    <citation type="journal article" date="2011" name="BMC Genomics">
        <title>RNA-Seq improves annotation of protein-coding genes in the cucumber genome.</title>
        <authorList>
            <person name="Li Z."/>
            <person name="Zhang Z."/>
            <person name="Yan P."/>
            <person name="Huang S."/>
            <person name="Fei Z."/>
            <person name="Lin K."/>
        </authorList>
    </citation>
    <scope>NUCLEOTIDE SEQUENCE [LARGE SCALE GENOMIC DNA]</scope>
    <source>
        <strain evidence="9">cv. 9930</strain>
    </source>
</reference>
<evidence type="ECO:0000259" key="7">
    <source>
        <dbReference type="PROSITE" id="PS50863"/>
    </source>
</evidence>
<reference evidence="8 9" key="1">
    <citation type="journal article" date="2009" name="Nat. Genet.">
        <title>The genome of the cucumber, Cucumis sativus L.</title>
        <authorList>
            <person name="Huang S."/>
            <person name="Li R."/>
            <person name="Zhang Z."/>
            <person name="Li L."/>
            <person name="Gu X."/>
            <person name="Fan W."/>
            <person name="Lucas W.J."/>
            <person name="Wang X."/>
            <person name="Xie B."/>
            <person name="Ni P."/>
            <person name="Ren Y."/>
            <person name="Zhu H."/>
            <person name="Li J."/>
            <person name="Lin K."/>
            <person name="Jin W."/>
            <person name="Fei Z."/>
            <person name="Li G."/>
            <person name="Staub J."/>
            <person name="Kilian A."/>
            <person name="van der Vossen E.A."/>
            <person name="Wu Y."/>
            <person name="Guo J."/>
            <person name="He J."/>
            <person name="Jia Z."/>
            <person name="Ren Y."/>
            <person name="Tian G."/>
            <person name="Lu Y."/>
            <person name="Ruan J."/>
            <person name="Qian W."/>
            <person name="Wang M."/>
            <person name="Huang Q."/>
            <person name="Li B."/>
            <person name="Xuan Z."/>
            <person name="Cao J."/>
            <person name="Asan"/>
            <person name="Wu Z."/>
            <person name="Zhang J."/>
            <person name="Cai Q."/>
            <person name="Bai Y."/>
            <person name="Zhao B."/>
            <person name="Han Y."/>
            <person name="Li Y."/>
            <person name="Li X."/>
            <person name="Wang S."/>
            <person name="Shi Q."/>
            <person name="Liu S."/>
            <person name="Cho W.K."/>
            <person name="Kim J.Y."/>
            <person name="Xu Y."/>
            <person name="Heller-Uszynska K."/>
            <person name="Miao H."/>
            <person name="Cheng Z."/>
            <person name="Zhang S."/>
            <person name="Wu J."/>
            <person name="Yang Y."/>
            <person name="Kang H."/>
            <person name="Li M."/>
            <person name="Liang H."/>
            <person name="Ren X."/>
            <person name="Shi Z."/>
            <person name="Wen M."/>
            <person name="Jian M."/>
            <person name="Yang H."/>
            <person name="Zhang G."/>
            <person name="Yang Z."/>
            <person name="Chen R."/>
            <person name="Liu S."/>
            <person name="Li J."/>
            <person name="Ma L."/>
            <person name="Liu H."/>
            <person name="Zhou Y."/>
            <person name="Zhao J."/>
            <person name="Fang X."/>
            <person name="Li G."/>
            <person name="Fang L."/>
            <person name="Li Y."/>
            <person name="Liu D."/>
            <person name="Zheng H."/>
            <person name="Zhang Y."/>
            <person name="Qin N."/>
            <person name="Li Z."/>
            <person name="Yang G."/>
            <person name="Yang S."/>
            <person name="Bolund L."/>
            <person name="Kristiansen K."/>
            <person name="Zheng H."/>
            <person name="Li S."/>
            <person name="Zhang X."/>
            <person name="Yang H."/>
            <person name="Wang J."/>
            <person name="Sun R."/>
            <person name="Zhang B."/>
            <person name="Jiang S."/>
            <person name="Wang J."/>
            <person name="Du Y."/>
            <person name="Li S."/>
        </authorList>
    </citation>
    <scope>NUCLEOTIDE SEQUENCE [LARGE SCALE GENOMIC DNA]</scope>
    <source>
        <strain evidence="9">cv. 9930</strain>
    </source>
</reference>
<keyword evidence="3" id="KW-0238">DNA-binding</keyword>
<keyword evidence="4" id="KW-0804">Transcription</keyword>
<protein>
    <recommendedName>
        <fullName evidence="7">TF-B3 domain-containing protein</fullName>
    </recommendedName>
</protein>
<dbReference type="CDD" id="cd10017">
    <property type="entry name" value="B3_DNA"/>
    <property type="match status" value="2"/>
</dbReference>
<dbReference type="Gramene" id="KGN64374">
    <property type="protein sequence ID" value="KGN64374"/>
    <property type="gene ID" value="Csa_1G050130"/>
</dbReference>
<feature type="domain" description="TF-B3" evidence="7">
    <location>
        <begin position="546"/>
        <end position="608"/>
    </location>
</feature>
<feature type="region of interest" description="Disordered" evidence="6">
    <location>
        <begin position="178"/>
        <end position="208"/>
    </location>
</feature>
<keyword evidence="5" id="KW-0539">Nucleus</keyword>
<dbReference type="eggNOG" id="ENOG502RXIH">
    <property type="taxonomic scope" value="Eukaryota"/>
</dbReference>
<dbReference type="GO" id="GO:0005634">
    <property type="term" value="C:nucleus"/>
    <property type="evidence" value="ECO:0007669"/>
    <property type="project" value="UniProtKB-SubCell"/>
</dbReference>
<dbReference type="SUPFAM" id="SSF101936">
    <property type="entry name" value="DNA-binding pseudobarrel domain"/>
    <property type="match status" value="2"/>
</dbReference>
<gene>
    <name evidence="8" type="ORF">Csa_1G050130</name>
</gene>
<reference evidence="8 9" key="3">
    <citation type="journal article" date="2010" name="BMC Genomics">
        <title>Transcriptome sequencing and comparative analysis of cucumber flowers with different sex types.</title>
        <authorList>
            <person name="Guo S."/>
            <person name="Zheng Y."/>
            <person name="Joung J.G."/>
            <person name="Liu S."/>
            <person name="Zhang Z."/>
            <person name="Crasta O.R."/>
            <person name="Sobral B.W."/>
            <person name="Xu Y."/>
            <person name="Huang S."/>
            <person name="Fei Z."/>
        </authorList>
    </citation>
    <scope>NUCLEOTIDE SEQUENCE [LARGE SCALE GENOMIC DNA]</scope>
    <source>
        <strain evidence="9">cv. 9930</strain>
    </source>
</reference>
<dbReference type="InterPro" id="IPR015300">
    <property type="entry name" value="DNA-bd_pseudobarrel_sf"/>
</dbReference>
<dbReference type="SMART" id="SM01019">
    <property type="entry name" value="B3"/>
    <property type="match status" value="2"/>
</dbReference>
<comment type="subcellular location">
    <subcellularLocation>
        <location evidence="1">Nucleus</location>
    </subcellularLocation>
</comment>
<evidence type="ECO:0000313" key="9">
    <source>
        <dbReference type="Proteomes" id="UP000029981"/>
    </source>
</evidence>
<evidence type="ECO:0000256" key="5">
    <source>
        <dbReference type="ARBA" id="ARBA00023242"/>
    </source>
</evidence>
<evidence type="ECO:0000256" key="3">
    <source>
        <dbReference type="ARBA" id="ARBA00023125"/>
    </source>
</evidence>